<dbReference type="PATRIC" id="fig|997897.5.peg.2835"/>
<protein>
    <submittedName>
        <fullName evidence="1">Uncharacterized protein</fullName>
    </submittedName>
</protein>
<reference evidence="1 2" key="1">
    <citation type="submission" date="2013-01" db="EMBL/GenBank/DDBJ databases">
        <title>The Genome Sequence of Clostridium bolteae 90B8.</title>
        <authorList>
            <consortium name="The Broad Institute Genome Sequencing Platform"/>
            <person name="Earl A."/>
            <person name="Ward D."/>
            <person name="Feldgarden M."/>
            <person name="Gevers D."/>
            <person name="Courvalin P."/>
            <person name="Lambert T."/>
            <person name="Walker B."/>
            <person name="Young S.K."/>
            <person name="Zeng Q."/>
            <person name="Gargeya S."/>
            <person name="Fitzgerald M."/>
            <person name="Haas B."/>
            <person name="Abouelleil A."/>
            <person name="Alvarado L."/>
            <person name="Arachchi H.M."/>
            <person name="Berlin A.M."/>
            <person name="Chapman S.B."/>
            <person name="Dewar J."/>
            <person name="Goldberg J."/>
            <person name="Griggs A."/>
            <person name="Gujja S."/>
            <person name="Hansen M."/>
            <person name="Howarth C."/>
            <person name="Imamovic A."/>
            <person name="Larimer J."/>
            <person name="McCowan C."/>
            <person name="Murphy C."/>
            <person name="Neiman D."/>
            <person name="Pearson M."/>
            <person name="Priest M."/>
            <person name="Roberts A."/>
            <person name="Saif S."/>
            <person name="Shea T."/>
            <person name="Sisk P."/>
            <person name="Sykes S."/>
            <person name="Wortman J."/>
            <person name="Nusbaum C."/>
            <person name="Birren B."/>
        </authorList>
    </citation>
    <scope>NUCLEOTIDE SEQUENCE [LARGE SCALE GENOMIC DNA]</scope>
    <source>
        <strain evidence="1 2">90B8</strain>
    </source>
</reference>
<accession>R0ANV6</accession>
<evidence type="ECO:0000313" key="1">
    <source>
        <dbReference type="EMBL" id="ENZ38088.1"/>
    </source>
</evidence>
<sequence length="90" mass="10803">MYGMKEIGKYNVDYEGLSYDGKIPYQMVIIAEFDGDKELSRKRFYFRDNIGLNRFYIMPPLGTEEQIEDILQYPDNSKIRVYNQMVIERE</sequence>
<dbReference type="AlphaFoldDB" id="R0ANV6"/>
<organism evidence="1 2">
    <name type="scientific">Enterocloster bolteae 90B8</name>
    <dbReference type="NCBI Taxonomy" id="997897"/>
    <lineage>
        <taxon>Bacteria</taxon>
        <taxon>Bacillati</taxon>
        <taxon>Bacillota</taxon>
        <taxon>Clostridia</taxon>
        <taxon>Lachnospirales</taxon>
        <taxon>Lachnospiraceae</taxon>
        <taxon>Enterocloster</taxon>
    </lineage>
</organism>
<comment type="caution">
    <text evidence="1">The sequence shown here is derived from an EMBL/GenBank/DDBJ whole genome shotgun (WGS) entry which is preliminary data.</text>
</comment>
<dbReference type="EMBL" id="AGYG01000019">
    <property type="protein sequence ID" value="ENZ38088.1"/>
    <property type="molecule type" value="Genomic_DNA"/>
</dbReference>
<dbReference type="Proteomes" id="UP000013041">
    <property type="component" value="Unassembled WGS sequence"/>
</dbReference>
<dbReference type="RefSeq" id="WP_002572380.1">
    <property type="nucleotide sequence ID" value="NZ_KB851154.1"/>
</dbReference>
<proteinExistence type="predicted"/>
<evidence type="ECO:0000313" key="2">
    <source>
        <dbReference type="Proteomes" id="UP000013041"/>
    </source>
</evidence>
<gene>
    <name evidence="1" type="ORF">HMPREF1097_02670</name>
</gene>
<dbReference type="HOGENOM" id="CLU_2435600_0_0_9"/>
<name>R0ANV6_9FIRM</name>